<comment type="caution">
    <text evidence="2">The sequence shown here is derived from an EMBL/GenBank/DDBJ whole genome shotgun (WGS) entry which is preliminary data.</text>
</comment>
<evidence type="ECO:0000259" key="1">
    <source>
        <dbReference type="Pfam" id="PF13354"/>
    </source>
</evidence>
<sequence length="381" mass="44022">MKPFTLALLSFIFLFSCKEKQQKINHPINYIIASKSDNIKRVLDSITNHEVQFRYTEIKKTNGVYVFNNFDFNTNSNNYFYPASSVKLPIAVLTLEKIFESEGYTKDTEFFIEGDTLKTTFAKEITKLFAVSDNDAYNRLFEFLGQDYINKKLKDKGINNVRIAHRLSTDNADNVTTKPLVIYTNDSTTINTNAIINSPIAPLQLDKIKKGIGYIDEDEVLQNQPFDFSFKNYYSIDAQQQVLQRIIYPESFSSEQQFNLYLDDLSFLKKAMSNTPKDAGYTDSTYYDSYVKFFMYGDTKKPIPGNIKIYNKVGYAYGTLTDCAFIEDTKNDIRFMLTATILVNSNGVYNDNTYEYESVGIPFLAELGREYYNYNLQKKQN</sequence>
<dbReference type="Gene3D" id="3.40.710.10">
    <property type="entry name" value="DD-peptidase/beta-lactamase superfamily"/>
    <property type="match status" value="1"/>
</dbReference>
<evidence type="ECO:0000313" key="2">
    <source>
        <dbReference type="EMBL" id="EWH13610.1"/>
    </source>
</evidence>
<dbReference type="Pfam" id="PF13354">
    <property type="entry name" value="Beta-lactamase2"/>
    <property type="match status" value="1"/>
</dbReference>
<dbReference type="PROSITE" id="PS51257">
    <property type="entry name" value="PROKAR_LIPOPROTEIN"/>
    <property type="match status" value="1"/>
</dbReference>
<proteinExistence type="predicted"/>
<gene>
    <name evidence="2" type="ORF">KLA_08605</name>
</gene>
<dbReference type="InterPro" id="IPR012338">
    <property type="entry name" value="Beta-lactam/transpept-like"/>
</dbReference>
<dbReference type="InterPro" id="IPR045155">
    <property type="entry name" value="Beta-lactam_cat"/>
</dbReference>
<organism evidence="2 3">
    <name type="scientific">Cellulophaga geojensis KL-A</name>
    <dbReference type="NCBI Taxonomy" id="1328323"/>
    <lineage>
        <taxon>Bacteria</taxon>
        <taxon>Pseudomonadati</taxon>
        <taxon>Bacteroidota</taxon>
        <taxon>Flavobacteriia</taxon>
        <taxon>Flavobacteriales</taxon>
        <taxon>Flavobacteriaceae</taxon>
        <taxon>Cellulophaga</taxon>
    </lineage>
</organism>
<dbReference type="EMBL" id="ARZX01000009">
    <property type="protein sequence ID" value="EWH13610.1"/>
    <property type="molecule type" value="Genomic_DNA"/>
</dbReference>
<dbReference type="RefSeq" id="WP_034645078.1">
    <property type="nucleotide sequence ID" value="NZ_ARZX01000009.1"/>
</dbReference>
<dbReference type="Proteomes" id="UP000019275">
    <property type="component" value="Unassembled WGS sequence"/>
</dbReference>
<protein>
    <recommendedName>
        <fullName evidence="1">Beta-lactamase class A catalytic domain-containing protein</fullName>
    </recommendedName>
</protein>
<reference evidence="2 3" key="1">
    <citation type="journal article" date="2014" name="Genome Announc.">
        <title>Draft Genome Sequence of the Carrageenan-Degrading Bacterium Cellulophaga sp. Strain KL-A, Isolated from Decaying Marine Algae.</title>
        <authorList>
            <person name="Shan D."/>
            <person name="Ying J."/>
            <person name="Li X."/>
            <person name="Gao Z."/>
            <person name="Wei G."/>
            <person name="Shao Z."/>
        </authorList>
    </citation>
    <scope>NUCLEOTIDE SEQUENCE [LARGE SCALE GENOMIC DNA]</scope>
    <source>
        <strain evidence="2 3">KL-A</strain>
    </source>
</reference>
<evidence type="ECO:0000313" key="3">
    <source>
        <dbReference type="Proteomes" id="UP000019275"/>
    </source>
</evidence>
<name>A0ABN0RNY7_9FLAO</name>
<dbReference type="SUPFAM" id="SSF56601">
    <property type="entry name" value="beta-lactamase/transpeptidase-like"/>
    <property type="match status" value="1"/>
</dbReference>
<accession>A0ABN0RNY7</accession>
<keyword evidence="3" id="KW-1185">Reference proteome</keyword>
<feature type="domain" description="Beta-lactamase class A catalytic" evidence="1">
    <location>
        <begin position="72"/>
        <end position="329"/>
    </location>
</feature>